<keyword evidence="1" id="KW-0677">Repeat</keyword>
<protein>
    <recommendedName>
        <fullName evidence="4">K Homology domain-containing protein</fullName>
    </recommendedName>
</protein>
<evidence type="ECO:0000256" key="1">
    <source>
        <dbReference type="ARBA" id="ARBA00022737"/>
    </source>
</evidence>
<keyword evidence="6" id="KW-1185">Reference proteome</keyword>
<dbReference type="InterPro" id="IPR036612">
    <property type="entry name" value="KH_dom_type_1_sf"/>
</dbReference>
<feature type="region of interest" description="Disordered" evidence="3">
    <location>
        <begin position="100"/>
        <end position="122"/>
    </location>
</feature>
<name>A0ABD3NA97_9STRA</name>
<dbReference type="InterPro" id="IPR004088">
    <property type="entry name" value="KH_dom_type_1"/>
</dbReference>
<dbReference type="InterPro" id="IPR004087">
    <property type="entry name" value="KH_dom"/>
</dbReference>
<dbReference type="PROSITE" id="PS50084">
    <property type="entry name" value="KH_TYPE_1"/>
    <property type="match status" value="4"/>
</dbReference>
<evidence type="ECO:0000256" key="2">
    <source>
        <dbReference type="PROSITE-ProRule" id="PRU00117"/>
    </source>
</evidence>
<dbReference type="InterPro" id="IPR055256">
    <property type="entry name" value="KH_1_KHDC4/BBP-like"/>
</dbReference>
<dbReference type="Gene3D" id="3.30.1370.10">
    <property type="entry name" value="K Homology domain, type 1"/>
    <property type="match status" value="4"/>
</dbReference>
<evidence type="ECO:0000313" key="5">
    <source>
        <dbReference type="EMBL" id="KAL3772559.1"/>
    </source>
</evidence>
<keyword evidence="2" id="KW-0694">RNA-binding</keyword>
<feature type="region of interest" description="Disordered" evidence="3">
    <location>
        <begin position="217"/>
        <end position="243"/>
    </location>
</feature>
<dbReference type="Pfam" id="PF00013">
    <property type="entry name" value="KH_1"/>
    <property type="match status" value="3"/>
</dbReference>
<dbReference type="AlphaFoldDB" id="A0ABD3NA97"/>
<dbReference type="CDD" id="cd00105">
    <property type="entry name" value="KH-I"/>
    <property type="match status" value="1"/>
</dbReference>
<dbReference type="SMART" id="SM00322">
    <property type="entry name" value="KH"/>
    <property type="match status" value="4"/>
</dbReference>
<gene>
    <name evidence="5" type="ORF">ACHAWU_006757</name>
</gene>
<feature type="domain" description="K Homology" evidence="4">
    <location>
        <begin position="128"/>
        <end position="213"/>
    </location>
</feature>
<evidence type="ECO:0000259" key="4">
    <source>
        <dbReference type="SMART" id="SM00322"/>
    </source>
</evidence>
<dbReference type="Pfam" id="PF22675">
    <property type="entry name" value="KH-I_KHDC4-BBP"/>
    <property type="match status" value="1"/>
</dbReference>
<evidence type="ECO:0000256" key="3">
    <source>
        <dbReference type="SAM" id="MobiDB-lite"/>
    </source>
</evidence>
<dbReference type="SUPFAM" id="SSF54791">
    <property type="entry name" value="Eukaryotic type KH-domain (KH-domain type I)"/>
    <property type="match status" value="4"/>
</dbReference>
<comment type="caution">
    <text evidence="5">The sequence shown here is derived from an EMBL/GenBank/DDBJ whole genome shotgun (WGS) entry which is preliminary data.</text>
</comment>
<feature type="domain" description="K Homology" evidence="4">
    <location>
        <begin position="515"/>
        <end position="586"/>
    </location>
</feature>
<feature type="compositionally biased region" description="Polar residues" evidence="3">
    <location>
        <begin position="756"/>
        <end position="765"/>
    </location>
</feature>
<proteinExistence type="predicted"/>
<dbReference type="Proteomes" id="UP001530293">
    <property type="component" value="Unassembled WGS sequence"/>
</dbReference>
<feature type="region of interest" description="Disordered" evidence="3">
    <location>
        <begin position="731"/>
        <end position="783"/>
    </location>
</feature>
<dbReference type="PANTHER" id="PTHR10288">
    <property type="entry name" value="KH DOMAIN CONTAINING RNA BINDING PROTEIN"/>
    <property type="match status" value="1"/>
</dbReference>
<dbReference type="GO" id="GO:0003723">
    <property type="term" value="F:RNA binding"/>
    <property type="evidence" value="ECO:0007669"/>
    <property type="project" value="UniProtKB-UniRule"/>
</dbReference>
<feature type="compositionally biased region" description="Low complexity" evidence="3">
    <location>
        <begin position="734"/>
        <end position="751"/>
    </location>
</feature>
<feature type="domain" description="K Homology" evidence="4">
    <location>
        <begin position="280"/>
        <end position="354"/>
    </location>
</feature>
<reference evidence="5 6" key="1">
    <citation type="submission" date="2024-10" db="EMBL/GenBank/DDBJ databases">
        <title>Updated reference genomes for cyclostephanoid diatoms.</title>
        <authorList>
            <person name="Roberts W.R."/>
            <person name="Alverson A.J."/>
        </authorList>
    </citation>
    <scope>NUCLEOTIDE SEQUENCE [LARGE SCALE GENOMIC DNA]</scope>
    <source>
        <strain evidence="5 6">AJA232-27</strain>
    </source>
</reference>
<accession>A0ABD3NA97</accession>
<feature type="domain" description="K Homology" evidence="4">
    <location>
        <begin position="402"/>
        <end position="475"/>
    </location>
</feature>
<feature type="compositionally biased region" description="Gly residues" evidence="3">
    <location>
        <begin position="233"/>
        <end position="242"/>
    </location>
</feature>
<organism evidence="5 6">
    <name type="scientific">Discostella pseudostelligera</name>
    <dbReference type="NCBI Taxonomy" id="259834"/>
    <lineage>
        <taxon>Eukaryota</taxon>
        <taxon>Sar</taxon>
        <taxon>Stramenopiles</taxon>
        <taxon>Ochrophyta</taxon>
        <taxon>Bacillariophyta</taxon>
        <taxon>Coscinodiscophyceae</taxon>
        <taxon>Thalassiosirophycidae</taxon>
        <taxon>Stephanodiscales</taxon>
        <taxon>Stephanodiscaceae</taxon>
        <taxon>Discostella</taxon>
    </lineage>
</organism>
<sequence>MDAAHADAVARAKAIAARLAGTSAIPSLQPDTDTKTAANVSAMLDAALSGGGASSYYGATSTTATAGESIGDTATDNDGTTHKKRGVEDMLASLIPGLGHVVDSGKRSRTAGGADGSSSSGGDHYYEATKKIYIPVDKNPGYNYVGLLIGPGGSKQRELVASSGGHVKISIRGKGSHSKGEVNAATEEPLHVLLEGKQDNVDRAEILVRELLEDSEAADKEKARQLGSMNPDGGAGGEGGSKGYTPKPVAQILGLGGGVMAGSTALSAYGPDGATSSAATQVEEKIGIPNGVVGFIIGRGGESIASMQRRTGCRVQIQKEHEMPPGTAQRVITLTASTAEAIAECRAIIENMVRERMLANASSNPSLASSSSLVLGAGAGAAGPGYNASTQMAQLQKALAEGQVHVTVQVPDADVGLIIGKGGMQIRNIQEKSGANVQIPQVADANNPLVRTVNITHPNKEGGEFAKQMIEEILASKLSAGGGGMGGGMGGSGGGGDVTIQVNLFRWDGILYDSYQSLLRNRCPDKDVGMIIGRGGCVIKQMQTQTRCRIQIPPTAPPGSMYRIISIIGNPAGCQQVKQMIETIVAEQSSQSVMSGVAFSNNTPYGQQQQQQSYYGQQQPAYGQQQAYGQAAYGQQMYGQQPQQPTMAGQKTDYSAEWAAYYAAQAAAGAGSGAEAAAAATATTPAPAATTEQQPAHDAYYEVFWQYAAYYGEEAARAHYGAWSPPVGTPNPNSTTAGATAATSSSSAVAAPIETQDVQDSSVRKVSNLPAWMTQQQQQQQQQ</sequence>
<dbReference type="EMBL" id="JALLBG020000009">
    <property type="protein sequence ID" value="KAL3772559.1"/>
    <property type="molecule type" value="Genomic_DNA"/>
</dbReference>
<evidence type="ECO:0000313" key="6">
    <source>
        <dbReference type="Proteomes" id="UP001530293"/>
    </source>
</evidence>